<comment type="caution">
    <text evidence="2">The sequence shown here is derived from an EMBL/GenBank/DDBJ whole genome shotgun (WGS) entry which is preliminary data.</text>
</comment>
<feature type="region of interest" description="Disordered" evidence="1">
    <location>
        <begin position="109"/>
        <end position="144"/>
    </location>
</feature>
<sequence length="144" mass="15262">MEFLLATIFGVQHPSHLGIGSSTTSFSNFRDSLLLPSLSHLEIGSSAASFSNFGDSLLLPPSLSHLEIGSSVASFSNFGDSLLLPSLYHLEIGSFVASFSKLQRSLSTTSTTSDFSPTSSSALHINERSRPCGTKSPNYESATV</sequence>
<dbReference type="AlphaFoldDB" id="A0ABD1RSR2"/>
<feature type="compositionally biased region" description="Low complexity" evidence="1">
    <location>
        <begin position="109"/>
        <end position="121"/>
    </location>
</feature>
<dbReference type="Proteomes" id="UP001604336">
    <property type="component" value="Unassembled WGS sequence"/>
</dbReference>
<dbReference type="EMBL" id="JBFOLK010000008">
    <property type="protein sequence ID" value="KAL2491069.1"/>
    <property type="molecule type" value="Genomic_DNA"/>
</dbReference>
<reference evidence="3" key="1">
    <citation type="submission" date="2024-07" db="EMBL/GenBank/DDBJ databases">
        <title>Two chromosome-level genome assemblies of Korean endemic species Abeliophyllum distichum and Forsythia ovata (Oleaceae).</title>
        <authorList>
            <person name="Jang H."/>
        </authorList>
    </citation>
    <scope>NUCLEOTIDE SEQUENCE [LARGE SCALE GENOMIC DNA]</scope>
</reference>
<name>A0ABD1RSR2_9LAMI</name>
<keyword evidence="3" id="KW-1185">Reference proteome</keyword>
<evidence type="ECO:0000313" key="3">
    <source>
        <dbReference type="Proteomes" id="UP001604336"/>
    </source>
</evidence>
<accession>A0ABD1RSR2</accession>
<gene>
    <name evidence="2" type="ORF">Adt_26697</name>
</gene>
<proteinExistence type="predicted"/>
<evidence type="ECO:0000313" key="2">
    <source>
        <dbReference type="EMBL" id="KAL2491069.1"/>
    </source>
</evidence>
<feature type="compositionally biased region" description="Polar residues" evidence="1">
    <location>
        <begin position="135"/>
        <end position="144"/>
    </location>
</feature>
<protein>
    <submittedName>
        <fullName evidence="2">Uncharacterized protein</fullName>
    </submittedName>
</protein>
<evidence type="ECO:0000256" key="1">
    <source>
        <dbReference type="SAM" id="MobiDB-lite"/>
    </source>
</evidence>
<organism evidence="2 3">
    <name type="scientific">Abeliophyllum distichum</name>
    <dbReference type="NCBI Taxonomy" id="126358"/>
    <lineage>
        <taxon>Eukaryota</taxon>
        <taxon>Viridiplantae</taxon>
        <taxon>Streptophyta</taxon>
        <taxon>Embryophyta</taxon>
        <taxon>Tracheophyta</taxon>
        <taxon>Spermatophyta</taxon>
        <taxon>Magnoliopsida</taxon>
        <taxon>eudicotyledons</taxon>
        <taxon>Gunneridae</taxon>
        <taxon>Pentapetalae</taxon>
        <taxon>asterids</taxon>
        <taxon>lamiids</taxon>
        <taxon>Lamiales</taxon>
        <taxon>Oleaceae</taxon>
        <taxon>Forsythieae</taxon>
        <taxon>Abeliophyllum</taxon>
    </lineage>
</organism>